<reference evidence="1" key="1">
    <citation type="submission" date="2024-02" db="EMBL/GenBank/DDBJ databases">
        <authorList>
            <consortium name="ELIXIR-Norway"/>
            <consortium name="Elixir Norway"/>
        </authorList>
    </citation>
    <scope>NUCLEOTIDE SEQUENCE</scope>
</reference>
<evidence type="ECO:0008006" key="3">
    <source>
        <dbReference type="Google" id="ProtNLM"/>
    </source>
</evidence>
<dbReference type="Gene3D" id="3.90.79.10">
    <property type="entry name" value="Nucleoside Triphosphate Pyrophosphohydrolase"/>
    <property type="match status" value="1"/>
</dbReference>
<dbReference type="Proteomes" id="UP001497512">
    <property type="component" value="Chromosome 3"/>
</dbReference>
<sequence>MGEEELLAKSHLVHADGDYHGALHLWIYVESTGELLLWKWADCKDSWPGLWDIFQCWTYICWGHFPHNCQASSMQELQEEHGITLPSEAFELLFVYLQQ</sequence>
<dbReference type="SUPFAM" id="SSF55811">
    <property type="entry name" value="Nudix"/>
    <property type="match status" value="1"/>
</dbReference>
<organism evidence="1 2">
    <name type="scientific">Sphagnum troendelagicum</name>
    <dbReference type="NCBI Taxonomy" id="128251"/>
    <lineage>
        <taxon>Eukaryota</taxon>
        <taxon>Viridiplantae</taxon>
        <taxon>Streptophyta</taxon>
        <taxon>Embryophyta</taxon>
        <taxon>Bryophyta</taxon>
        <taxon>Sphagnophytina</taxon>
        <taxon>Sphagnopsida</taxon>
        <taxon>Sphagnales</taxon>
        <taxon>Sphagnaceae</taxon>
        <taxon>Sphagnum</taxon>
    </lineage>
</organism>
<evidence type="ECO:0000313" key="2">
    <source>
        <dbReference type="Proteomes" id="UP001497512"/>
    </source>
</evidence>
<keyword evidence="2" id="KW-1185">Reference proteome</keyword>
<name>A0ABP0UFA2_9BRYO</name>
<gene>
    <name evidence="1" type="ORF">CSSPTR1EN2_LOCUS15124</name>
</gene>
<dbReference type="EMBL" id="OZ019895">
    <property type="protein sequence ID" value="CAK9220055.1"/>
    <property type="molecule type" value="Genomic_DNA"/>
</dbReference>
<dbReference type="InterPro" id="IPR015797">
    <property type="entry name" value="NUDIX_hydrolase-like_dom_sf"/>
</dbReference>
<evidence type="ECO:0000313" key="1">
    <source>
        <dbReference type="EMBL" id="CAK9220055.1"/>
    </source>
</evidence>
<accession>A0ABP0UFA2</accession>
<protein>
    <recommendedName>
        <fullName evidence="3">Nudix hydrolase domain-containing protein</fullName>
    </recommendedName>
</protein>
<proteinExistence type="predicted"/>